<dbReference type="GO" id="GO:0005524">
    <property type="term" value="F:ATP binding"/>
    <property type="evidence" value="ECO:0007669"/>
    <property type="project" value="UniProtKB-UniRule"/>
</dbReference>
<dbReference type="PANTHER" id="PTHR43289">
    <property type="entry name" value="MITOGEN-ACTIVATED PROTEIN KINASE KINASE KINASE 20-RELATED"/>
    <property type="match status" value="1"/>
</dbReference>
<dbReference type="KEGG" id="rop:ROP_pROB01-04110"/>
<dbReference type="GO" id="GO:0106310">
    <property type="term" value="F:protein serine kinase activity"/>
    <property type="evidence" value="ECO:0007669"/>
    <property type="project" value="UniProtKB-UniRule"/>
</dbReference>
<dbReference type="Gene3D" id="3.30.200.20">
    <property type="entry name" value="Phosphorylase Kinase, domain 1"/>
    <property type="match status" value="1"/>
</dbReference>
<dbReference type="GO" id="GO:0046872">
    <property type="term" value="F:metal ion binding"/>
    <property type="evidence" value="ECO:0007669"/>
    <property type="project" value="UniProtKB-UniRule"/>
</dbReference>
<keyword evidence="4 6" id="KW-0418">Kinase</keyword>
<dbReference type="InterPro" id="IPR041664">
    <property type="entry name" value="AAA_16"/>
</dbReference>
<evidence type="ECO:0000256" key="7">
    <source>
        <dbReference type="PROSITE-ProRule" id="PRU10141"/>
    </source>
</evidence>
<dbReference type="RefSeq" id="WP_007297946.1">
    <property type="nucleotide sequence ID" value="NC_012520.1"/>
</dbReference>
<keyword evidence="5 6" id="KW-0067">ATP-binding</keyword>
<dbReference type="PROSITE" id="PS50011">
    <property type="entry name" value="PROTEIN_KINASE_DOM"/>
    <property type="match status" value="1"/>
</dbReference>
<dbReference type="InterPro" id="IPR000719">
    <property type="entry name" value="Prot_kinase_dom"/>
</dbReference>
<dbReference type="Pfam" id="PF00069">
    <property type="entry name" value="Pkinase"/>
    <property type="match status" value="1"/>
</dbReference>
<dbReference type="InterPro" id="IPR016236">
    <property type="entry name" value="Ser/Thr_kinase_PknK_prd"/>
</dbReference>
<protein>
    <recommendedName>
        <fullName evidence="6">Serine/threonine-protein kinase PknK</fullName>
        <ecNumber evidence="6">2.7.11.1</ecNumber>
    </recommendedName>
    <alternativeName>
        <fullName evidence="6">Protein kinase K</fullName>
    </alternativeName>
</protein>
<dbReference type="PATRIC" id="fig|632772.20.peg.8157"/>
<dbReference type="Pfam" id="PF25873">
    <property type="entry name" value="WHD_MalT"/>
    <property type="match status" value="1"/>
</dbReference>
<dbReference type="SUPFAM" id="SSF52540">
    <property type="entry name" value="P-loop containing nucleoside triphosphate hydrolases"/>
    <property type="match status" value="1"/>
</dbReference>
<dbReference type="InterPro" id="IPR027417">
    <property type="entry name" value="P-loop_NTPase"/>
</dbReference>
<evidence type="ECO:0000256" key="6">
    <source>
        <dbReference type="PIRNR" id="PIRNR000574"/>
    </source>
</evidence>
<dbReference type="Gene3D" id="1.25.40.10">
    <property type="entry name" value="Tetratricopeptide repeat domain"/>
    <property type="match status" value="1"/>
</dbReference>
<organism evidence="10 11">
    <name type="scientific">Rhodococcus opacus (strain B4)</name>
    <dbReference type="NCBI Taxonomy" id="632772"/>
    <lineage>
        <taxon>Bacteria</taxon>
        <taxon>Bacillati</taxon>
        <taxon>Actinomycetota</taxon>
        <taxon>Actinomycetes</taxon>
        <taxon>Mycobacteriales</taxon>
        <taxon>Nocardiaceae</taxon>
        <taxon>Rhodococcus</taxon>
    </lineage>
</organism>
<geneLocation type="plasmid" evidence="10 11">
    <name>pROB01</name>
</geneLocation>
<feature type="domain" description="Protein kinase" evidence="9">
    <location>
        <begin position="26"/>
        <end position="292"/>
    </location>
</feature>
<dbReference type="Gene3D" id="1.10.510.10">
    <property type="entry name" value="Transferase(Phosphotransferase) domain 1"/>
    <property type="match status" value="1"/>
</dbReference>
<dbReference type="Pfam" id="PF13191">
    <property type="entry name" value="AAA_16"/>
    <property type="match status" value="1"/>
</dbReference>
<evidence type="ECO:0000256" key="5">
    <source>
        <dbReference type="ARBA" id="ARBA00022840"/>
    </source>
</evidence>
<dbReference type="EMBL" id="AP011116">
    <property type="protein sequence ID" value="BAH55910.1"/>
    <property type="molecule type" value="Genomic_DNA"/>
</dbReference>
<evidence type="ECO:0000313" key="10">
    <source>
        <dbReference type="EMBL" id="BAH55910.1"/>
    </source>
</evidence>
<name>C1BC55_RHOOB</name>
<keyword evidence="2 6" id="KW-0808">Transferase</keyword>
<sequence length="1154" mass="126208">MADAEPARTERDVALSVVSELEAEGFNDALEVGRGGFGVVYRCVQTALDRTVAIKVLNEGFERDERERFVREQRVMGRLSGHPNIVQILQVGVLAAGRPYIVMPFHARDSLEAWVRRHGPLPWPDVLQVGIKLAGALHTAHDLEILHRDVKPANILITDYGEPQLADFGIARVGGAFKTSTGHIAGSPAYTAPELLQGQAPGPVSDIYGLGSTLFTLMTGHAAFERRAGEGVVAQFVRITRASIPDLRMRNFPPDVVAAIEHAMAKSPTDRPQSAVALGDELRGIREKHGLYSADMALAGPTGTDTFANRSADQPVGRAHEAGWMPAATSTPPSASTKFRPPTSTRPLVVRRRLIDTLQSGAHRRLVLIHAPAGFGKSTLASQWRGVLVEDGASVAWLSVDPDDNNVVWFLAHLVEAVRQVRPALARELGQILEDHPPDAARYVLSSLIDEIHSSGERLVVVIDDWHRVSADETIEAMDFLLDHGCHHLQLVVTSRTQAGLPLSRMRVSDELVEIDPDALRFDASEAKAFLLDVNGLRLSESEVTELAIATDGWAAALQLASLSLRGRDDPAEFIRHLSGRHHAIGEYLVANVLHTLEPHLLDFLMATAIAEKVCGDLAAKLTGLQSGQALLEEAEGRDLFLTSIDDDKEWFRYHHLFAEFLQRRLERVDPARARELHLTASTWFEDHGMLSEAVDHVMAAKDFDRAAHLVESGGMELIENSRMATLLGLVAKLPPAVAYNRPRLQLTVAWGNVLLQRPKVMQLALDRLSSSLDSESMTEWEQRAIAREANLVRAVAKVLADQSEGVQDLIDDILRDPDGLRPFVASAASDVASFLAIHNFEFAAARRWQDWARRYHEQTVGPFSAVYGHCMAGVAAYEVLDVGEAENIFHTALALARQTGMHSHAARLAGALLGSVLYDKGAIDGAEELLDRSNELGPEGGVVDIMLATYGVGSRIKVLRGDRDSATIRLEEGARIAEKLHLPRLAKRIVNERIRAGLPIDPSLEARLKDAGPREEMENGIAEVSSQFDEDSTIMLLLADRSDASIEAALARGRALVESVKKQKRPRALMVSTLLLVHCLASAGRMDEAKRTLAPVASQCAVLGLPRLLLDGGAEIPHVLSQLLEDVRSGDRWLRRWPDVTASFLTDAMGRDV</sequence>
<evidence type="ECO:0000256" key="2">
    <source>
        <dbReference type="ARBA" id="ARBA00022679"/>
    </source>
</evidence>
<dbReference type="HOGENOM" id="CLU_006325_2_0_11"/>
<dbReference type="InterPro" id="IPR017441">
    <property type="entry name" value="Protein_kinase_ATP_BS"/>
</dbReference>
<dbReference type="InterPro" id="IPR011990">
    <property type="entry name" value="TPR-like_helical_dom_sf"/>
</dbReference>
<dbReference type="GO" id="GO:0004674">
    <property type="term" value="F:protein serine/threonine kinase activity"/>
    <property type="evidence" value="ECO:0007669"/>
    <property type="project" value="UniProtKB-UniRule"/>
</dbReference>
<evidence type="ECO:0000256" key="3">
    <source>
        <dbReference type="ARBA" id="ARBA00022741"/>
    </source>
</evidence>
<dbReference type="SUPFAM" id="SSF56112">
    <property type="entry name" value="Protein kinase-like (PK-like)"/>
    <property type="match status" value="1"/>
</dbReference>
<dbReference type="OrthoDB" id="136365at2"/>
<dbReference type="EC" id="2.7.11.1" evidence="6"/>
<dbReference type="InterPro" id="IPR008271">
    <property type="entry name" value="Ser/Thr_kinase_AS"/>
</dbReference>
<dbReference type="SMART" id="SM00220">
    <property type="entry name" value="S_TKc"/>
    <property type="match status" value="1"/>
</dbReference>
<keyword evidence="1 6" id="KW-0723">Serine/threonine-protein kinase</keyword>
<keyword evidence="3 6" id="KW-0547">Nucleotide-binding</keyword>
<dbReference type="PROSITE" id="PS00107">
    <property type="entry name" value="PROTEIN_KINASE_ATP"/>
    <property type="match status" value="1"/>
</dbReference>
<evidence type="ECO:0000313" key="11">
    <source>
        <dbReference type="Proteomes" id="UP000002212"/>
    </source>
</evidence>
<reference evidence="10 11" key="1">
    <citation type="submission" date="2009-03" db="EMBL/GenBank/DDBJ databases">
        <title>Comparison of the complete genome sequences of Rhodococcus erythropolis PR4 and Rhodococcus opacus B4.</title>
        <authorList>
            <person name="Takarada H."/>
            <person name="Sekine M."/>
            <person name="Hosoyama A."/>
            <person name="Yamada R."/>
            <person name="Fujisawa T."/>
            <person name="Omata S."/>
            <person name="Shimizu A."/>
            <person name="Tsukatani N."/>
            <person name="Tanikawa S."/>
            <person name="Fujita N."/>
            <person name="Harayama S."/>
        </authorList>
    </citation>
    <scope>NUCLEOTIDE SEQUENCE [LARGE SCALE GENOMIC DNA]</scope>
    <source>
        <strain evidence="10 11">B4</strain>
        <plasmid evidence="10 11">pROB01</plasmid>
    </source>
</reference>
<evidence type="ECO:0000256" key="8">
    <source>
        <dbReference type="SAM" id="MobiDB-lite"/>
    </source>
</evidence>
<dbReference type="Gene3D" id="3.40.50.300">
    <property type="entry name" value="P-loop containing nucleotide triphosphate hydrolases"/>
    <property type="match status" value="1"/>
</dbReference>
<dbReference type="CDD" id="cd14014">
    <property type="entry name" value="STKc_PknB_like"/>
    <property type="match status" value="1"/>
</dbReference>
<feature type="region of interest" description="Disordered" evidence="8">
    <location>
        <begin position="324"/>
        <end position="343"/>
    </location>
</feature>
<dbReference type="Proteomes" id="UP000002212">
    <property type="component" value="Plasmid pROB01"/>
</dbReference>
<dbReference type="PANTHER" id="PTHR43289:SF6">
    <property type="entry name" value="SERINE_THREONINE-PROTEIN KINASE NEKL-3"/>
    <property type="match status" value="1"/>
</dbReference>
<comment type="catalytic activity">
    <reaction evidence="6">
        <text>L-threonyl-[protein] + ATP = O-phospho-L-threonyl-[protein] + ADP + H(+)</text>
        <dbReference type="Rhea" id="RHEA:46608"/>
        <dbReference type="Rhea" id="RHEA-COMP:11060"/>
        <dbReference type="Rhea" id="RHEA-COMP:11605"/>
        <dbReference type="ChEBI" id="CHEBI:15378"/>
        <dbReference type="ChEBI" id="CHEBI:30013"/>
        <dbReference type="ChEBI" id="CHEBI:30616"/>
        <dbReference type="ChEBI" id="CHEBI:61977"/>
        <dbReference type="ChEBI" id="CHEBI:456216"/>
        <dbReference type="EC" id="2.7.11.1"/>
    </reaction>
</comment>
<feature type="binding site" evidence="7">
    <location>
        <position position="55"/>
    </location>
    <ligand>
        <name>ATP</name>
        <dbReference type="ChEBI" id="CHEBI:30616"/>
    </ligand>
</feature>
<feature type="compositionally biased region" description="Low complexity" evidence="8">
    <location>
        <begin position="326"/>
        <end position="337"/>
    </location>
</feature>
<dbReference type="AlphaFoldDB" id="C1BC55"/>
<proteinExistence type="inferred from homology"/>
<dbReference type="InterPro" id="IPR011009">
    <property type="entry name" value="Kinase-like_dom_sf"/>
</dbReference>
<accession>C1BC55</accession>
<evidence type="ECO:0000256" key="1">
    <source>
        <dbReference type="ARBA" id="ARBA00022527"/>
    </source>
</evidence>
<dbReference type="PIRSF" id="PIRSF000574">
    <property type="entry name" value="Ser/Thr_PK_PknK_prd"/>
    <property type="match status" value="1"/>
</dbReference>
<keyword evidence="10" id="KW-0614">Plasmid</keyword>
<dbReference type="PROSITE" id="PS00108">
    <property type="entry name" value="PROTEIN_KINASE_ST"/>
    <property type="match status" value="1"/>
</dbReference>
<comment type="similarity">
    <text evidence="6">Belongs to the protein kinase superfamily.</text>
</comment>
<gene>
    <name evidence="10" type="ordered locus">ROP_pROB01-04110</name>
</gene>
<evidence type="ECO:0000259" key="9">
    <source>
        <dbReference type="PROSITE" id="PS50011"/>
    </source>
</evidence>
<evidence type="ECO:0000256" key="4">
    <source>
        <dbReference type="ARBA" id="ARBA00022777"/>
    </source>
</evidence>
<dbReference type="InterPro" id="IPR059106">
    <property type="entry name" value="WHD_MalT"/>
</dbReference>
<comment type="catalytic activity">
    <reaction evidence="6">
        <text>L-seryl-[protein] + ATP = O-phospho-L-seryl-[protein] + ADP + H(+)</text>
        <dbReference type="Rhea" id="RHEA:17989"/>
        <dbReference type="Rhea" id="RHEA-COMP:9863"/>
        <dbReference type="Rhea" id="RHEA-COMP:11604"/>
        <dbReference type="ChEBI" id="CHEBI:15378"/>
        <dbReference type="ChEBI" id="CHEBI:29999"/>
        <dbReference type="ChEBI" id="CHEBI:30616"/>
        <dbReference type="ChEBI" id="CHEBI:83421"/>
        <dbReference type="ChEBI" id="CHEBI:456216"/>
        <dbReference type="EC" id="2.7.11.1"/>
    </reaction>
</comment>